<evidence type="ECO:0000256" key="2">
    <source>
        <dbReference type="ARBA" id="ARBA00022900"/>
    </source>
</evidence>
<keyword evidence="1" id="KW-0646">Protease inhibitor</keyword>
<organism evidence="5 6">
    <name type="scientific">Stylosanthes scabra</name>
    <dbReference type="NCBI Taxonomy" id="79078"/>
    <lineage>
        <taxon>Eukaryota</taxon>
        <taxon>Viridiplantae</taxon>
        <taxon>Streptophyta</taxon>
        <taxon>Embryophyta</taxon>
        <taxon>Tracheophyta</taxon>
        <taxon>Spermatophyta</taxon>
        <taxon>Magnoliopsida</taxon>
        <taxon>eudicotyledons</taxon>
        <taxon>Gunneridae</taxon>
        <taxon>Pentapetalae</taxon>
        <taxon>rosids</taxon>
        <taxon>fabids</taxon>
        <taxon>Fabales</taxon>
        <taxon>Fabaceae</taxon>
        <taxon>Papilionoideae</taxon>
        <taxon>50 kb inversion clade</taxon>
        <taxon>dalbergioids sensu lato</taxon>
        <taxon>Dalbergieae</taxon>
        <taxon>Pterocarpus clade</taxon>
        <taxon>Stylosanthes</taxon>
    </lineage>
</organism>
<accession>A0ABU6Y0B7</accession>
<dbReference type="Pfam" id="PF00197">
    <property type="entry name" value="Kunitz_legume"/>
    <property type="match status" value="1"/>
</dbReference>
<reference evidence="5 6" key="1">
    <citation type="journal article" date="2023" name="Plants (Basel)">
        <title>Bridging the Gap: Combining Genomics and Transcriptomics Approaches to Understand Stylosanthes scabra, an Orphan Legume from the Brazilian Caatinga.</title>
        <authorList>
            <person name="Ferreira-Neto J.R.C."/>
            <person name="da Silva M.D."/>
            <person name="Binneck E."/>
            <person name="de Melo N.F."/>
            <person name="da Silva R.H."/>
            <person name="de Melo A.L.T.M."/>
            <person name="Pandolfi V."/>
            <person name="Bustamante F.O."/>
            <person name="Brasileiro-Vidal A.C."/>
            <person name="Benko-Iseppon A.M."/>
        </authorList>
    </citation>
    <scope>NUCLEOTIDE SEQUENCE [LARGE SCALE GENOMIC DNA]</scope>
    <source>
        <tissue evidence="5">Leaves</tissue>
    </source>
</reference>
<keyword evidence="3" id="KW-1015">Disulfide bond</keyword>
<dbReference type="PANTHER" id="PTHR33107">
    <property type="entry name" value="KUNITZ TRYPSIN INHIBITOR 2"/>
    <property type="match status" value="1"/>
</dbReference>
<dbReference type="EMBL" id="JASCZI010241660">
    <property type="protein sequence ID" value="MED6203740.1"/>
    <property type="molecule type" value="Genomic_DNA"/>
</dbReference>
<dbReference type="Proteomes" id="UP001341840">
    <property type="component" value="Unassembled WGS sequence"/>
</dbReference>
<keyword evidence="4" id="KW-0732">Signal</keyword>
<feature type="chain" id="PRO_5047495722" evidence="4">
    <location>
        <begin position="30"/>
        <end position="244"/>
    </location>
</feature>
<sequence>MNPSLLITLSSYFFLLCVTLSTKLPLAFSDDQPLPVGAIGGGGPYVRISEAFYIFPDYPPEDSQGGGLILGQIGQTSQTMKNSTTTKCSCPLTVLQNHYDAELNGLPLHFTASSQHHYSTNSTDDNIVYTNTSLDITFIHKPINCAKSFKWIVVVDHDFPYPYIGVGGDHDKDYYSGKKIVNGAFHIQNLSNDNYREYSLVFCPTSSSSSLGGCKYIGRYKNDLDAKRLILTDKDPFQVVFFRV</sequence>
<proteinExistence type="predicted"/>
<name>A0ABU6Y0B7_9FABA</name>
<keyword evidence="6" id="KW-1185">Reference proteome</keyword>
<evidence type="ECO:0000313" key="5">
    <source>
        <dbReference type="EMBL" id="MED6203740.1"/>
    </source>
</evidence>
<dbReference type="Gene3D" id="2.80.10.50">
    <property type="match status" value="1"/>
</dbReference>
<dbReference type="InterPro" id="IPR002160">
    <property type="entry name" value="Prot_inh_Kunz-lg"/>
</dbReference>
<gene>
    <name evidence="5" type="ORF">PIB30_002509</name>
</gene>
<feature type="signal peptide" evidence="4">
    <location>
        <begin position="1"/>
        <end position="29"/>
    </location>
</feature>
<dbReference type="PANTHER" id="PTHR33107:SF21">
    <property type="entry name" value="KUNITZ FAMILY TRYPSIN AND PROTEASE INHIBITOR PROTEIN"/>
    <property type="match status" value="1"/>
</dbReference>
<dbReference type="SMART" id="SM00452">
    <property type="entry name" value="STI"/>
    <property type="match status" value="1"/>
</dbReference>
<evidence type="ECO:0000256" key="1">
    <source>
        <dbReference type="ARBA" id="ARBA00022690"/>
    </source>
</evidence>
<protein>
    <submittedName>
        <fullName evidence="5">Uncharacterized protein</fullName>
    </submittedName>
</protein>
<dbReference type="SUPFAM" id="SSF50386">
    <property type="entry name" value="STI-like"/>
    <property type="match status" value="1"/>
</dbReference>
<evidence type="ECO:0000256" key="4">
    <source>
        <dbReference type="SAM" id="SignalP"/>
    </source>
</evidence>
<comment type="caution">
    <text evidence="5">The sequence shown here is derived from an EMBL/GenBank/DDBJ whole genome shotgun (WGS) entry which is preliminary data.</text>
</comment>
<evidence type="ECO:0000256" key="3">
    <source>
        <dbReference type="ARBA" id="ARBA00023157"/>
    </source>
</evidence>
<evidence type="ECO:0000313" key="6">
    <source>
        <dbReference type="Proteomes" id="UP001341840"/>
    </source>
</evidence>
<keyword evidence="2" id="KW-0722">Serine protease inhibitor</keyword>
<dbReference type="InterPro" id="IPR011065">
    <property type="entry name" value="Kunitz_inhibitor_STI-like_sf"/>
</dbReference>